<dbReference type="GO" id="GO:0043565">
    <property type="term" value="F:sequence-specific DNA binding"/>
    <property type="evidence" value="ECO:0007669"/>
    <property type="project" value="InterPro"/>
</dbReference>
<evidence type="ECO:0000256" key="2">
    <source>
        <dbReference type="ARBA" id="ARBA00023125"/>
    </source>
</evidence>
<keyword evidence="2" id="KW-0238">DNA-binding</keyword>
<dbReference type="InterPro" id="IPR035418">
    <property type="entry name" value="AraC-bd_2"/>
</dbReference>
<dbReference type="OrthoDB" id="5464689at2"/>
<dbReference type="Proteomes" id="UP000215896">
    <property type="component" value="Unassembled WGS sequence"/>
</dbReference>
<keyword evidence="3" id="KW-0804">Transcription</keyword>
<evidence type="ECO:0000256" key="3">
    <source>
        <dbReference type="ARBA" id="ARBA00023163"/>
    </source>
</evidence>
<dbReference type="Pfam" id="PF14525">
    <property type="entry name" value="AraC_binding_2"/>
    <property type="match status" value="1"/>
</dbReference>
<dbReference type="GO" id="GO:0003700">
    <property type="term" value="F:DNA-binding transcription factor activity"/>
    <property type="evidence" value="ECO:0007669"/>
    <property type="project" value="InterPro"/>
</dbReference>
<proteinExistence type="predicted"/>
<gene>
    <name evidence="5" type="ORF">CGZ94_13605</name>
</gene>
<dbReference type="InterPro" id="IPR009057">
    <property type="entry name" value="Homeodomain-like_sf"/>
</dbReference>
<accession>A0A255GAP5</accession>
<dbReference type="InterPro" id="IPR050204">
    <property type="entry name" value="AraC_XylS_family_regulators"/>
</dbReference>
<evidence type="ECO:0000256" key="1">
    <source>
        <dbReference type="ARBA" id="ARBA00023015"/>
    </source>
</evidence>
<dbReference type="EMBL" id="NMVO01000014">
    <property type="protein sequence ID" value="OYO12915.1"/>
    <property type="molecule type" value="Genomic_DNA"/>
</dbReference>
<reference evidence="5 6" key="1">
    <citation type="submission" date="2017-07" db="EMBL/GenBank/DDBJ databases">
        <title>Draft whole genome sequences of clinical Proprionibacteriaceae strains.</title>
        <authorList>
            <person name="Bernier A.-M."/>
            <person name="Bernard K."/>
            <person name="Domingo M.-C."/>
        </authorList>
    </citation>
    <scope>NUCLEOTIDE SEQUENCE [LARGE SCALE GENOMIC DNA]</scope>
    <source>
        <strain evidence="5 6">NML 030167</strain>
    </source>
</reference>
<dbReference type="Pfam" id="PF12833">
    <property type="entry name" value="HTH_18"/>
    <property type="match status" value="1"/>
</dbReference>
<protein>
    <submittedName>
        <fullName evidence="5">AraC family transcriptional regulator</fullName>
    </submittedName>
</protein>
<dbReference type="PANTHER" id="PTHR46796">
    <property type="entry name" value="HTH-TYPE TRANSCRIPTIONAL ACTIVATOR RHAS-RELATED"/>
    <property type="match status" value="1"/>
</dbReference>
<dbReference type="SUPFAM" id="SSF46689">
    <property type="entry name" value="Homeodomain-like"/>
    <property type="match status" value="1"/>
</dbReference>
<dbReference type="SMART" id="SM00342">
    <property type="entry name" value="HTH_ARAC"/>
    <property type="match status" value="1"/>
</dbReference>
<organism evidence="5 6">
    <name type="scientific">Enemella evansiae</name>
    <dbReference type="NCBI Taxonomy" id="2016499"/>
    <lineage>
        <taxon>Bacteria</taxon>
        <taxon>Bacillati</taxon>
        <taxon>Actinomycetota</taxon>
        <taxon>Actinomycetes</taxon>
        <taxon>Propionibacteriales</taxon>
        <taxon>Propionibacteriaceae</taxon>
        <taxon>Enemella</taxon>
    </lineage>
</organism>
<comment type="caution">
    <text evidence="5">The sequence shown here is derived from an EMBL/GenBank/DDBJ whole genome shotgun (WGS) entry which is preliminary data.</text>
</comment>
<evidence type="ECO:0000259" key="4">
    <source>
        <dbReference type="PROSITE" id="PS01124"/>
    </source>
</evidence>
<evidence type="ECO:0000313" key="6">
    <source>
        <dbReference type="Proteomes" id="UP000215896"/>
    </source>
</evidence>
<sequence length="317" mass="35260">MREAVLERRTLHTTAVERAREEIGEVFCPHRLQAGPDGVDVRFSAHRSGGVAVVGLDYGHRVRITPGRLEDFYLVMVPLAGRALIDHGTDHFVSTPANAAILSPTEAVDMHWGEHNPQLLCWLDREAVEQELALLADDEPAGPLRFQAQLPVEDPAVRSWLGSVRRLWQQLSDPTAQRPRRWERTVLTTLLLTQPHNHSELIRTRSGNAATVHRATAWMEARIAETIDLPQVAAGIGVGVRQLQKAFRAELDESPAAWLKRRRLDLARQRLELAAPGSTTVTAVAGELAINHLGRFSTEYREAFGESPSATLNRHVV</sequence>
<name>A0A255GAP5_9ACTN</name>
<dbReference type="PANTHER" id="PTHR46796:SF12">
    <property type="entry name" value="HTH-TYPE DNA-BINDING TRANSCRIPTIONAL ACTIVATOR EUTR"/>
    <property type="match status" value="1"/>
</dbReference>
<dbReference type="PROSITE" id="PS01124">
    <property type="entry name" value="HTH_ARAC_FAMILY_2"/>
    <property type="match status" value="1"/>
</dbReference>
<dbReference type="AlphaFoldDB" id="A0A255GAP5"/>
<dbReference type="RefSeq" id="WP_094355152.1">
    <property type="nucleotide sequence ID" value="NZ_NMVK01000001.1"/>
</dbReference>
<keyword evidence="6" id="KW-1185">Reference proteome</keyword>
<dbReference type="Gene3D" id="1.10.10.60">
    <property type="entry name" value="Homeodomain-like"/>
    <property type="match status" value="1"/>
</dbReference>
<dbReference type="InterPro" id="IPR018060">
    <property type="entry name" value="HTH_AraC"/>
</dbReference>
<keyword evidence="1" id="KW-0805">Transcription regulation</keyword>
<evidence type="ECO:0000313" key="5">
    <source>
        <dbReference type="EMBL" id="OYO12915.1"/>
    </source>
</evidence>
<feature type="domain" description="HTH araC/xylS-type" evidence="4">
    <location>
        <begin position="213"/>
        <end position="314"/>
    </location>
</feature>